<evidence type="ECO:0000256" key="1">
    <source>
        <dbReference type="ARBA" id="ARBA00004141"/>
    </source>
</evidence>
<dbReference type="Pfam" id="PF00083">
    <property type="entry name" value="Sugar_tr"/>
    <property type="match status" value="1"/>
</dbReference>
<evidence type="ECO:0000256" key="3">
    <source>
        <dbReference type="ARBA" id="ARBA00022989"/>
    </source>
</evidence>
<dbReference type="STRING" id="32264.T1JUW9"/>
<feature type="transmembrane region" description="Helical" evidence="6">
    <location>
        <begin position="365"/>
        <end position="387"/>
    </location>
</feature>
<reference evidence="8" key="2">
    <citation type="submission" date="2015-06" db="UniProtKB">
        <authorList>
            <consortium name="EnsemblMetazoa"/>
        </authorList>
    </citation>
    <scope>IDENTIFICATION</scope>
</reference>
<feature type="transmembrane region" description="Helical" evidence="6">
    <location>
        <begin position="161"/>
        <end position="180"/>
    </location>
</feature>
<evidence type="ECO:0000259" key="7">
    <source>
        <dbReference type="PROSITE" id="PS50850"/>
    </source>
</evidence>
<dbReference type="EMBL" id="CAEY01000784">
    <property type="status" value="NOT_ANNOTATED_CDS"/>
    <property type="molecule type" value="Genomic_DNA"/>
</dbReference>
<feature type="transmembrane region" description="Helical" evidence="6">
    <location>
        <begin position="192"/>
        <end position="212"/>
    </location>
</feature>
<dbReference type="InterPro" id="IPR005828">
    <property type="entry name" value="MFS_sugar_transport-like"/>
</dbReference>
<dbReference type="OrthoDB" id="8049622at2759"/>
<reference evidence="9" key="1">
    <citation type="submission" date="2011-08" db="EMBL/GenBank/DDBJ databases">
        <authorList>
            <person name="Rombauts S."/>
        </authorList>
    </citation>
    <scope>NUCLEOTIDE SEQUENCE</scope>
    <source>
        <strain evidence="9">London</strain>
    </source>
</reference>
<keyword evidence="3 6" id="KW-1133">Transmembrane helix</keyword>
<dbReference type="eggNOG" id="KOG0255">
    <property type="taxonomic scope" value="Eukaryota"/>
</dbReference>
<dbReference type="InterPro" id="IPR020846">
    <property type="entry name" value="MFS_dom"/>
</dbReference>
<dbReference type="SUPFAM" id="SSF103473">
    <property type="entry name" value="MFS general substrate transporter"/>
    <property type="match status" value="1"/>
</dbReference>
<feature type="transmembrane region" description="Helical" evidence="6">
    <location>
        <begin position="132"/>
        <end position="155"/>
    </location>
</feature>
<feature type="transmembrane region" description="Helical" evidence="6">
    <location>
        <begin position="24"/>
        <end position="45"/>
    </location>
</feature>
<feature type="transmembrane region" description="Helical" evidence="6">
    <location>
        <begin position="393"/>
        <end position="416"/>
    </location>
</feature>
<keyword evidence="9" id="KW-1185">Reference proteome</keyword>
<keyword evidence="5" id="KW-0175">Coiled coil</keyword>
<name>T1JUW9_TETUR</name>
<dbReference type="CDD" id="cd17317">
    <property type="entry name" value="MFS_SLC22"/>
    <property type="match status" value="1"/>
</dbReference>
<dbReference type="KEGG" id="tut:107371461"/>
<evidence type="ECO:0000256" key="6">
    <source>
        <dbReference type="SAM" id="Phobius"/>
    </source>
</evidence>
<evidence type="ECO:0000313" key="8">
    <source>
        <dbReference type="EnsemblMetazoa" id="tetur02g02460.1"/>
    </source>
</evidence>
<dbReference type="OMA" id="SHYTHIT"/>
<evidence type="ECO:0000256" key="4">
    <source>
        <dbReference type="ARBA" id="ARBA00023136"/>
    </source>
</evidence>
<feature type="transmembrane region" description="Helical" evidence="6">
    <location>
        <begin position="308"/>
        <end position="325"/>
    </location>
</feature>
<dbReference type="PROSITE" id="PS50850">
    <property type="entry name" value="MFS"/>
    <property type="match status" value="1"/>
</dbReference>
<keyword evidence="4 6" id="KW-0472">Membrane</keyword>
<sequence>MKIEEIQHITDVVGHWGKWQSNIFFFYLTTSVYSAFHNLGLALMAPKVDFWCATDLQKNMTDHCYADIKKTIPCTKWVYAESFLTKTIISEWDLVCDRAWLVSITQSLYMCGMTISALLCGHFSDKYGRLPVLWTAVVTEIVAGLSCAFSISIYQYMISRFVLAIGAYGRYLTGFMLVIETTGPEYRATMGIVCRFGWALGCFILPGIVWLFDNWRHAQLAFTLPEILWILWLCRIPESPRWQLAKGNSEKAQEELRRAAELNKRRLTGIEDKLEELRDRFEKENESCSDRKANLFDLWKTPNLRKNTIILCLTWFTTGYVYYGLSLNIGDLGGNLLTNFAIAGLLEFPSFGISLYALKKSGRRSVQFCIMFAAGIGSFIAIPFYFLPFGTTAINITLGMIVKFCISISYYTIYIYSAEVYPTLVRQVGVGCNSGFSRIGSVLAPFVKELSHYTHITVSFATFGVISTGSALLVLLLPETRGKEIPDTLLEAEKISRKS</sequence>
<feature type="coiled-coil region" evidence="5">
    <location>
        <begin position="260"/>
        <end position="291"/>
    </location>
</feature>
<keyword evidence="2 6" id="KW-0812">Transmembrane</keyword>
<dbReference type="Proteomes" id="UP000015104">
    <property type="component" value="Unassembled WGS sequence"/>
</dbReference>
<dbReference type="GO" id="GO:0022857">
    <property type="term" value="F:transmembrane transporter activity"/>
    <property type="evidence" value="ECO:0007669"/>
    <property type="project" value="InterPro"/>
</dbReference>
<comment type="subcellular location">
    <subcellularLocation>
        <location evidence="1">Membrane</location>
        <topology evidence="1">Multi-pass membrane protein</topology>
    </subcellularLocation>
</comment>
<dbReference type="Gene3D" id="1.20.1250.20">
    <property type="entry name" value="MFS general substrate transporter like domains"/>
    <property type="match status" value="1"/>
</dbReference>
<gene>
    <name evidence="8" type="primary">107371461</name>
</gene>
<feature type="transmembrane region" description="Helical" evidence="6">
    <location>
        <begin position="337"/>
        <end position="358"/>
    </location>
</feature>
<dbReference type="EnsemblMetazoa" id="tetur02g02460.1">
    <property type="protein sequence ID" value="tetur02g02460.1"/>
    <property type="gene ID" value="tetur02g02460"/>
</dbReference>
<feature type="transmembrane region" description="Helical" evidence="6">
    <location>
        <begin position="453"/>
        <end position="477"/>
    </location>
</feature>
<proteinExistence type="predicted"/>
<dbReference type="InterPro" id="IPR036259">
    <property type="entry name" value="MFS_trans_sf"/>
</dbReference>
<dbReference type="PANTHER" id="PTHR24064">
    <property type="entry name" value="SOLUTE CARRIER FAMILY 22 MEMBER"/>
    <property type="match status" value="1"/>
</dbReference>
<evidence type="ECO:0000256" key="5">
    <source>
        <dbReference type="SAM" id="Coils"/>
    </source>
</evidence>
<feature type="domain" description="Major facilitator superfamily (MFS) profile" evidence="7">
    <location>
        <begin position="26"/>
        <end position="482"/>
    </location>
</feature>
<evidence type="ECO:0000313" key="9">
    <source>
        <dbReference type="Proteomes" id="UP000015104"/>
    </source>
</evidence>
<protein>
    <recommendedName>
        <fullName evidence="7">Major facilitator superfamily (MFS) profile domain-containing protein</fullName>
    </recommendedName>
</protein>
<dbReference type="GO" id="GO:0016020">
    <property type="term" value="C:membrane"/>
    <property type="evidence" value="ECO:0007669"/>
    <property type="project" value="UniProtKB-SubCell"/>
</dbReference>
<dbReference type="AlphaFoldDB" id="T1JUW9"/>
<organism evidence="8 9">
    <name type="scientific">Tetranychus urticae</name>
    <name type="common">Two-spotted spider mite</name>
    <dbReference type="NCBI Taxonomy" id="32264"/>
    <lineage>
        <taxon>Eukaryota</taxon>
        <taxon>Metazoa</taxon>
        <taxon>Ecdysozoa</taxon>
        <taxon>Arthropoda</taxon>
        <taxon>Chelicerata</taxon>
        <taxon>Arachnida</taxon>
        <taxon>Acari</taxon>
        <taxon>Acariformes</taxon>
        <taxon>Trombidiformes</taxon>
        <taxon>Prostigmata</taxon>
        <taxon>Eleutherengona</taxon>
        <taxon>Raphignathae</taxon>
        <taxon>Tetranychoidea</taxon>
        <taxon>Tetranychidae</taxon>
        <taxon>Tetranychus</taxon>
    </lineage>
</organism>
<dbReference type="HOGENOM" id="CLU_001265_33_3_1"/>
<evidence type="ECO:0000256" key="2">
    <source>
        <dbReference type="ARBA" id="ARBA00022692"/>
    </source>
</evidence>
<accession>T1JUW9</accession>